<dbReference type="OrthoDB" id="194358at2759"/>
<dbReference type="AlphaFoldDB" id="A0A166HP94"/>
<organism evidence="2 3">
    <name type="scientific">Athelia psychrophila</name>
    <dbReference type="NCBI Taxonomy" id="1759441"/>
    <lineage>
        <taxon>Eukaryota</taxon>
        <taxon>Fungi</taxon>
        <taxon>Dikarya</taxon>
        <taxon>Basidiomycota</taxon>
        <taxon>Agaricomycotina</taxon>
        <taxon>Agaricomycetes</taxon>
        <taxon>Agaricomycetidae</taxon>
        <taxon>Atheliales</taxon>
        <taxon>Atheliaceae</taxon>
        <taxon>Athelia</taxon>
    </lineage>
</organism>
<evidence type="ECO:0000256" key="1">
    <source>
        <dbReference type="SAM" id="MobiDB-lite"/>
    </source>
</evidence>
<gene>
    <name evidence="2" type="ORF">FIBSPDRAFT_893075</name>
</gene>
<feature type="compositionally biased region" description="Basic and acidic residues" evidence="1">
    <location>
        <begin position="99"/>
        <end position="118"/>
    </location>
</feature>
<feature type="region of interest" description="Disordered" evidence="1">
    <location>
        <begin position="96"/>
        <end position="118"/>
    </location>
</feature>
<name>A0A166HP94_9AGAM</name>
<accession>A0A166HP94</accession>
<dbReference type="EMBL" id="KV417567">
    <property type="protein sequence ID" value="KZP19082.1"/>
    <property type="molecule type" value="Genomic_DNA"/>
</dbReference>
<evidence type="ECO:0008006" key="4">
    <source>
        <dbReference type="Google" id="ProtNLM"/>
    </source>
</evidence>
<protein>
    <recommendedName>
        <fullName evidence="4">Ankyrin</fullName>
    </recommendedName>
</protein>
<keyword evidence="3" id="KW-1185">Reference proteome</keyword>
<reference evidence="2 3" key="1">
    <citation type="journal article" date="2016" name="Mol. Biol. Evol.">
        <title>Comparative Genomics of Early-Diverging Mushroom-Forming Fungi Provides Insights into the Origins of Lignocellulose Decay Capabilities.</title>
        <authorList>
            <person name="Nagy L.G."/>
            <person name="Riley R."/>
            <person name="Tritt A."/>
            <person name="Adam C."/>
            <person name="Daum C."/>
            <person name="Floudas D."/>
            <person name="Sun H."/>
            <person name="Yadav J.S."/>
            <person name="Pangilinan J."/>
            <person name="Larsson K.H."/>
            <person name="Matsuura K."/>
            <person name="Barry K."/>
            <person name="Labutti K."/>
            <person name="Kuo R."/>
            <person name="Ohm R.A."/>
            <person name="Bhattacharya S.S."/>
            <person name="Shirouzu T."/>
            <person name="Yoshinaga Y."/>
            <person name="Martin F.M."/>
            <person name="Grigoriev I.V."/>
            <person name="Hibbett D.S."/>
        </authorList>
    </citation>
    <scope>NUCLEOTIDE SEQUENCE [LARGE SCALE GENOMIC DNA]</scope>
    <source>
        <strain evidence="2 3">CBS 109695</strain>
    </source>
</reference>
<evidence type="ECO:0000313" key="3">
    <source>
        <dbReference type="Proteomes" id="UP000076532"/>
    </source>
</evidence>
<sequence length="236" mass="26168">MQFSVFTNRYSVQHGAALMLASLNGHLNIIKILAENGAAEEGKTLTEIPAEHGDVDYEHNEIAEIGRDNDRSSASEEVWVDFETDVHLETHTQLVSALEQHKQPERPKPNPNSRDGHLLAEQSDHHNIGACGCCNLCTRNYMVTAGDSDFGRLQMIRLDSKNSLRNVQMGGPDEEGGRAVGRACAASYPWVRHGHNNSLASERGPWGANTERPRAQCDMPPVHELTVADRRAKRTR</sequence>
<dbReference type="Proteomes" id="UP000076532">
    <property type="component" value="Unassembled WGS sequence"/>
</dbReference>
<proteinExistence type="predicted"/>
<evidence type="ECO:0000313" key="2">
    <source>
        <dbReference type="EMBL" id="KZP19082.1"/>
    </source>
</evidence>